<dbReference type="SUPFAM" id="SSF53756">
    <property type="entry name" value="UDP-Glycosyltransferase/glycogen phosphorylase"/>
    <property type="match status" value="1"/>
</dbReference>
<dbReference type="CAZy" id="GT4">
    <property type="family name" value="Glycosyltransferase Family 4"/>
</dbReference>
<feature type="domain" description="Glycosyl transferase family 1" evidence="1">
    <location>
        <begin position="183"/>
        <end position="336"/>
    </location>
</feature>
<dbReference type="HOGENOM" id="CLU_009583_0_0_9"/>
<accession>E4RNL7</accession>
<reference evidence="3 4" key="2">
    <citation type="journal article" date="2011" name="J. Bacteriol.">
        <title>Complete Genome Sequence of the Haloalkaliphilic, Hydrogen Producing Halanaerobium hydrogenoformans.</title>
        <authorList>
            <person name="Brown S.D."/>
            <person name="Begemann M.B."/>
            <person name="Mormile M.R."/>
            <person name="Wall J.D."/>
            <person name="Han C.S."/>
            <person name="Goodwin L.A."/>
            <person name="Pitluck S."/>
            <person name="Land M.L."/>
            <person name="Hauser L.J."/>
            <person name="Elias D.A."/>
        </authorList>
    </citation>
    <scope>NUCLEOTIDE SEQUENCE [LARGE SCALE GENOMIC DNA]</scope>
    <source>
        <strain evidence="4">sapolanicus</strain>
    </source>
</reference>
<dbReference type="AlphaFoldDB" id="E4RNL7"/>
<dbReference type="KEGG" id="has:Halsa_0056"/>
<gene>
    <name evidence="3" type="ordered locus">Halsa_0056</name>
</gene>
<dbReference type="PANTHER" id="PTHR12526">
    <property type="entry name" value="GLYCOSYLTRANSFERASE"/>
    <property type="match status" value="1"/>
</dbReference>
<dbReference type="eggNOG" id="COG0438">
    <property type="taxonomic scope" value="Bacteria"/>
</dbReference>
<dbReference type="Gene3D" id="3.40.50.2000">
    <property type="entry name" value="Glycogen Phosphorylase B"/>
    <property type="match status" value="2"/>
</dbReference>
<evidence type="ECO:0000259" key="1">
    <source>
        <dbReference type="Pfam" id="PF00534"/>
    </source>
</evidence>
<dbReference type="PANTHER" id="PTHR12526:SF630">
    <property type="entry name" value="GLYCOSYLTRANSFERASE"/>
    <property type="match status" value="1"/>
</dbReference>
<dbReference type="CDD" id="cd03811">
    <property type="entry name" value="GT4_GT28_WabH-like"/>
    <property type="match status" value="1"/>
</dbReference>
<organism evidence="3 4">
    <name type="scientific">Halanaerobium hydrogeniformans</name>
    <name type="common">Halanaerobium sp. (strain sapolanicus)</name>
    <dbReference type="NCBI Taxonomy" id="656519"/>
    <lineage>
        <taxon>Bacteria</taxon>
        <taxon>Bacillati</taxon>
        <taxon>Bacillota</taxon>
        <taxon>Clostridia</taxon>
        <taxon>Halanaerobiales</taxon>
        <taxon>Halanaerobiaceae</taxon>
        <taxon>Halanaerobium</taxon>
    </lineage>
</organism>
<reference evidence="3 4" key="1">
    <citation type="submission" date="2010-11" db="EMBL/GenBank/DDBJ databases">
        <title>Complete sequence of Halanaerobium sp. sapolanicus.</title>
        <authorList>
            <consortium name="US DOE Joint Genome Institute"/>
            <person name="Lucas S."/>
            <person name="Copeland A."/>
            <person name="Lapidus A."/>
            <person name="Cheng J.-F."/>
            <person name="Bruce D."/>
            <person name="Goodwin L."/>
            <person name="Pitluck S."/>
            <person name="Davenport K."/>
            <person name="Detter J.C."/>
            <person name="Han C."/>
            <person name="Tapia R."/>
            <person name="Land M."/>
            <person name="Hauser L."/>
            <person name="Jeffries C."/>
            <person name="Kyrpides N."/>
            <person name="Ivanova N."/>
            <person name="Mikhailova N."/>
            <person name="Begemann M.B."/>
            <person name="Mormile M.R."/>
            <person name="Wall J.D."/>
            <person name="Elias D.A."/>
            <person name="Woyke T."/>
        </authorList>
    </citation>
    <scope>NUCLEOTIDE SEQUENCE [LARGE SCALE GENOMIC DNA]</scope>
    <source>
        <strain evidence="4">sapolanicus</strain>
    </source>
</reference>
<evidence type="ECO:0000313" key="4">
    <source>
        <dbReference type="Proteomes" id="UP000007434"/>
    </source>
</evidence>
<dbReference type="Pfam" id="PF00534">
    <property type="entry name" value="Glycos_transf_1"/>
    <property type="match status" value="1"/>
</dbReference>
<dbReference type="STRING" id="656519.Halsa_0056"/>
<evidence type="ECO:0000259" key="2">
    <source>
        <dbReference type="Pfam" id="PF13439"/>
    </source>
</evidence>
<evidence type="ECO:0000313" key="3">
    <source>
        <dbReference type="EMBL" id="ADQ13552.1"/>
    </source>
</evidence>
<dbReference type="InterPro" id="IPR028098">
    <property type="entry name" value="Glyco_trans_4-like_N"/>
</dbReference>
<dbReference type="InterPro" id="IPR001296">
    <property type="entry name" value="Glyco_trans_1"/>
</dbReference>
<feature type="domain" description="Glycosyltransferase subfamily 4-like N-terminal" evidence="2">
    <location>
        <begin position="13"/>
        <end position="169"/>
    </location>
</feature>
<keyword evidence="4" id="KW-1185">Reference proteome</keyword>
<keyword evidence="3" id="KW-0808">Transferase</keyword>
<dbReference type="Pfam" id="PF13439">
    <property type="entry name" value="Glyco_transf_4"/>
    <property type="match status" value="1"/>
</dbReference>
<name>E4RNL7_HALHG</name>
<protein>
    <submittedName>
        <fullName evidence="3">Glycosyl transferase group 1</fullName>
    </submittedName>
</protein>
<dbReference type="Proteomes" id="UP000007434">
    <property type="component" value="Chromosome"/>
</dbReference>
<sequence>MKLLLFLSNLNAGGAQRVIINLLKALDKSKFKIKLVLLDYDENQAYLDLIPKEVEIININRRGRYSIIKIKNIIKKEEPDICFATLPQVCKAVMIGHKLSGSNSKVIFRESNYRPKNKMFFLNYILLKLVYSYSDYNIALTEDLKKQIKKQYNISDNKITTIYNPLNIELIQKKIKDSSCSFEQNNFNIVSCGRLSKQKNFSMLIKSIKLIREENINNIVLYILGDGPLKKHLEGLIWKYDLTNSVYLLGYKKNPFKYIANADLFILSSLYEGMPNVILESLACGTPILSTNCPTGPKEILEEDKYGWLVPNDNVEAMSRKIIHLYNNPEEINKKQKKLDLRAERFSINNIVKEYENLFFKVLDK</sequence>
<proteinExistence type="predicted"/>
<dbReference type="GO" id="GO:0016757">
    <property type="term" value="F:glycosyltransferase activity"/>
    <property type="evidence" value="ECO:0007669"/>
    <property type="project" value="InterPro"/>
</dbReference>
<dbReference type="EMBL" id="CP002304">
    <property type="protein sequence ID" value="ADQ13552.1"/>
    <property type="molecule type" value="Genomic_DNA"/>
</dbReference>